<organism evidence="1 2">
    <name type="scientific">Salmonella phage S118</name>
    <dbReference type="NCBI Taxonomy" id="2231347"/>
    <lineage>
        <taxon>Viruses</taxon>
        <taxon>Duplodnaviria</taxon>
        <taxon>Heunggongvirae</taxon>
        <taxon>Uroviricota</taxon>
        <taxon>Caudoviricetes</taxon>
        <taxon>Pantevenvirales</taxon>
        <taxon>Ackermannviridae</taxon>
        <taxon>Cvivirinae</taxon>
        <taxon>Kuttervirus</taxon>
        <taxon>Kuttervirus S118</taxon>
    </lineage>
</organism>
<name>A0A2Z5HN25_9CAUD</name>
<evidence type="ECO:0000313" key="2">
    <source>
        <dbReference type="Proteomes" id="UP000252592"/>
    </source>
</evidence>
<evidence type="ECO:0000313" key="1">
    <source>
        <dbReference type="EMBL" id="AXC41097.1"/>
    </source>
</evidence>
<sequence>MTEAPSGAYFELKDYIMSTPKTPVRIAVEPLLVDAENAAEQYANKVIKNIMDDLASNDWDVEKCAPWPSSVGVKFGDPDYQRMKSKHALYRSLTQAVNPSYTPGKPDIVKADPERHALFVKEARRNAAMQYESFICKLENKIGGHSAAVLNGSHVWGYSILTVTTPEGIERWKTQTIINMSKLGKLFNQYPTRKVKE</sequence>
<dbReference type="KEGG" id="vg:55810007"/>
<dbReference type="EMBL" id="MH370371">
    <property type="protein sequence ID" value="AXC41097.1"/>
    <property type="molecule type" value="Genomic_DNA"/>
</dbReference>
<reference evidence="1 2" key="2">
    <citation type="journal article" date="2019" name="Environ. Microbiol.">
        <title>The genera of bacteriophages and their receptors are the major determinants of host range.</title>
        <authorList>
            <person name="Gencay Y.E."/>
            <person name="Gambino M."/>
            <person name="Prussing T.F."/>
            <person name="Brondsted L."/>
        </authorList>
    </citation>
    <scope>NUCLEOTIDE SEQUENCE [LARGE SCALE GENOMIC DNA]</scope>
</reference>
<dbReference type="Proteomes" id="UP000252592">
    <property type="component" value="Segment"/>
</dbReference>
<reference evidence="2" key="1">
    <citation type="submission" date="2018-05" db="EMBL/GenBank/DDBJ databases">
        <title>Host range determinants of Salmonella infecting bacteriophages.</title>
        <authorList>
            <person name="Gencay Y.E."/>
        </authorList>
    </citation>
    <scope>NUCLEOTIDE SEQUENCE [LARGE SCALE GENOMIC DNA]</scope>
</reference>
<proteinExistence type="predicted"/>
<dbReference type="RefSeq" id="YP_009880747.1">
    <property type="nucleotide sequence ID" value="NC_049437.1"/>
</dbReference>
<protein>
    <submittedName>
        <fullName evidence="1">Uncharacterized protein</fullName>
    </submittedName>
</protein>
<accession>A0A2Z5HN25</accession>
<dbReference type="GeneID" id="55810007"/>
<keyword evidence="2" id="KW-1185">Reference proteome</keyword>